<sequence length="165" mass="18364">MRHVDRMIEKLNERGVTVQHIADIVFRLQQKYHPELGLDECLQSVLHVLEKREVQHALYTGIALDELAEKKALPQPLQSIMERDEPLYGVDEILALSITNVYGTIGLTNFGYLDKVKVGIIGTINDSKDQIHVFLDDLVAAVAAAAAARIAHEHGAKAYDENLQG</sequence>
<dbReference type="GO" id="GO:0008962">
    <property type="term" value="F:phosphatidylglycerophosphatase activity"/>
    <property type="evidence" value="ECO:0007669"/>
    <property type="project" value="InterPro"/>
</dbReference>
<proteinExistence type="predicted"/>
<evidence type="ECO:0000313" key="2">
    <source>
        <dbReference type="EMBL" id="KPV39916.1"/>
    </source>
</evidence>
<dbReference type="SUPFAM" id="SSF101307">
    <property type="entry name" value="YutG-like"/>
    <property type="match status" value="1"/>
</dbReference>
<feature type="domain" description="YutG/PgpA" evidence="1">
    <location>
        <begin position="44"/>
        <end position="152"/>
    </location>
</feature>
<dbReference type="InterPro" id="IPR036681">
    <property type="entry name" value="PgpA-like_sf"/>
</dbReference>
<dbReference type="EMBL" id="LJCO01000100">
    <property type="protein sequence ID" value="KPV39916.1"/>
    <property type="molecule type" value="Genomic_DNA"/>
</dbReference>
<organism evidence="2 3">
    <name type="scientific">Alicyclobacillus ferrooxydans</name>
    <dbReference type="NCBI Taxonomy" id="471514"/>
    <lineage>
        <taxon>Bacteria</taxon>
        <taxon>Bacillati</taxon>
        <taxon>Bacillota</taxon>
        <taxon>Bacilli</taxon>
        <taxon>Bacillales</taxon>
        <taxon>Alicyclobacillaceae</taxon>
        <taxon>Alicyclobacillus</taxon>
    </lineage>
</organism>
<reference evidence="2 3" key="1">
    <citation type="submission" date="2015-09" db="EMBL/GenBank/DDBJ databases">
        <title>Draft genome sequence of Alicyclobacillus ferrooxydans DSM 22381.</title>
        <authorList>
            <person name="Hemp J."/>
        </authorList>
    </citation>
    <scope>NUCLEOTIDE SEQUENCE [LARGE SCALE GENOMIC DNA]</scope>
    <source>
        <strain evidence="2 3">TC-34</strain>
    </source>
</reference>
<comment type="caution">
    <text evidence="2">The sequence shown here is derived from an EMBL/GenBank/DDBJ whole genome shotgun (WGS) entry which is preliminary data.</text>
</comment>
<dbReference type="PATRIC" id="fig|471514.4.peg.3857"/>
<dbReference type="Proteomes" id="UP000050482">
    <property type="component" value="Unassembled WGS sequence"/>
</dbReference>
<dbReference type="Gene3D" id="1.10.3760.10">
    <property type="entry name" value="PgpA-like"/>
    <property type="match status" value="1"/>
</dbReference>
<keyword evidence="3" id="KW-1185">Reference proteome</keyword>
<dbReference type="GO" id="GO:0006629">
    <property type="term" value="P:lipid metabolic process"/>
    <property type="evidence" value="ECO:0007669"/>
    <property type="project" value="InterPro"/>
</dbReference>
<dbReference type="PIRSF" id="PIRSF019587">
    <property type="entry name" value="PGPase"/>
    <property type="match status" value="1"/>
</dbReference>
<dbReference type="CDD" id="cd06971">
    <property type="entry name" value="PgpA"/>
    <property type="match status" value="1"/>
</dbReference>
<name>A0A0P9EN01_9BACL</name>
<gene>
    <name evidence="2" type="ORF">AN477_22075</name>
</gene>
<dbReference type="Pfam" id="PF04608">
    <property type="entry name" value="PgpA"/>
    <property type="match status" value="1"/>
</dbReference>
<evidence type="ECO:0000259" key="1">
    <source>
        <dbReference type="Pfam" id="PF04608"/>
    </source>
</evidence>
<dbReference type="AlphaFoldDB" id="A0A0P9EN01"/>
<dbReference type="OrthoDB" id="9793244at2"/>
<dbReference type="InterPro" id="IPR026038">
    <property type="entry name" value="Put_PGPase"/>
</dbReference>
<evidence type="ECO:0000313" key="3">
    <source>
        <dbReference type="Proteomes" id="UP000050482"/>
    </source>
</evidence>
<accession>A0A0P9EN01</accession>
<dbReference type="InterPro" id="IPR007686">
    <property type="entry name" value="YutG/PgpA"/>
</dbReference>
<protein>
    <recommendedName>
        <fullName evidence="1">YutG/PgpA domain-containing protein</fullName>
    </recommendedName>
</protein>
<dbReference type="STRING" id="471514.AN477_22075"/>